<sequence length="200" mass="21632">MADVKVAVIYYSATGGNYQLARAAEEACREQGVEVRLRRVKELAPPEAIQANPAWQAHHTATQDIPEATLDDLEWANAYIFSVPTRFGNMAAQMKQFLDTAGPLWAQGKLAHKPVTVMSSASNPHGGQEATILSFYTTMAHWGCILVPPGYTDPVVFQAGGNPYGTSVTLGQDGQVSPEALQAAKHQASRLVEVARKLWA</sequence>
<comment type="similarity">
    <text evidence="1">Belongs to the WrbA family.</text>
</comment>
<accession>G8TTW6</accession>
<dbReference type="KEGG" id="sap:Sulac_1057"/>
<dbReference type="InterPro" id="IPR008254">
    <property type="entry name" value="Flavodoxin/NO_synth"/>
</dbReference>
<dbReference type="NCBIfam" id="NF002999">
    <property type="entry name" value="PRK03767.1"/>
    <property type="match status" value="1"/>
</dbReference>
<dbReference type="InterPro" id="IPR029039">
    <property type="entry name" value="Flavoprotein-like_sf"/>
</dbReference>
<dbReference type="GO" id="GO:0010181">
    <property type="term" value="F:FMN binding"/>
    <property type="evidence" value="ECO:0007669"/>
    <property type="project" value="InterPro"/>
</dbReference>
<dbReference type="HOGENOM" id="CLU_051402_0_2_9"/>
<dbReference type="GO" id="GO:0003955">
    <property type="term" value="F:NAD(P)H dehydrogenase (quinone) activity"/>
    <property type="evidence" value="ECO:0007669"/>
    <property type="project" value="InterPro"/>
</dbReference>
<dbReference type="NCBIfam" id="TIGR01755">
    <property type="entry name" value="flav_wrbA"/>
    <property type="match status" value="1"/>
</dbReference>
<name>G8TTW6_SULAD</name>
<evidence type="ECO:0000313" key="4">
    <source>
        <dbReference type="Proteomes" id="UP000005439"/>
    </source>
</evidence>
<gene>
    <name evidence="3" type="ordered locus">Sulac_1057</name>
</gene>
<dbReference type="FunFam" id="3.40.50.360:FF:000001">
    <property type="entry name" value="NAD(P)H dehydrogenase (Quinone) FQR1-like"/>
    <property type="match status" value="1"/>
</dbReference>
<feature type="domain" description="Flavodoxin-like" evidence="2">
    <location>
        <begin position="6"/>
        <end position="192"/>
    </location>
</feature>
<dbReference type="SUPFAM" id="SSF52218">
    <property type="entry name" value="Flavoproteins"/>
    <property type="match status" value="1"/>
</dbReference>
<evidence type="ECO:0000259" key="2">
    <source>
        <dbReference type="PROSITE" id="PS50902"/>
    </source>
</evidence>
<dbReference type="Gene3D" id="3.40.50.360">
    <property type="match status" value="1"/>
</dbReference>
<dbReference type="PATRIC" id="fig|679936.5.peg.1116"/>
<dbReference type="Pfam" id="PF03358">
    <property type="entry name" value="FMN_red"/>
    <property type="match status" value="1"/>
</dbReference>
<dbReference type="AlphaFoldDB" id="G8TTW6"/>
<evidence type="ECO:0000313" key="3">
    <source>
        <dbReference type="EMBL" id="AEW04557.1"/>
    </source>
</evidence>
<dbReference type="EMBL" id="CP003179">
    <property type="protein sequence ID" value="AEW04557.1"/>
    <property type="molecule type" value="Genomic_DNA"/>
</dbReference>
<organism evidence="3 4">
    <name type="scientific">Sulfobacillus acidophilus (strain ATCC 700253 / DSM 10332 / NAL)</name>
    <dbReference type="NCBI Taxonomy" id="679936"/>
    <lineage>
        <taxon>Bacteria</taxon>
        <taxon>Bacillati</taxon>
        <taxon>Bacillota</taxon>
        <taxon>Clostridia</taxon>
        <taxon>Eubacteriales</taxon>
        <taxon>Clostridiales Family XVII. Incertae Sedis</taxon>
        <taxon>Sulfobacillus</taxon>
    </lineage>
</organism>
<reference evidence="4" key="1">
    <citation type="submission" date="2011-12" db="EMBL/GenBank/DDBJ databases">
        <title>The complete genome of chromosome of Sulfobacillus acidophilus DSM 10332.</title>
        <authorList>
            <person name="Lucas S."/>
            <person name="Han J."/>
            <person name="Lapidus A."/>
            <person name="Bruce D."/>
            <person name="Goodwin L."/>
            <person name="Pitluck S."/>
            <person name="Peters L."/>
            <person name="Kyrpides N."/>
            <person name="Mavromatis K."/>
            <person name="Ivanova N."/>
            <person name="Mikhailova N."/>
            <person name="Chertkov O."/>
            <person name="Saunders E."/>
            <person name="Detter J.C."/>
            <person name="Tapia R."/>
            <person name="Han C."/>
            <person name="Land M."/>
            <person name="Hauser L."/>
            <person name="Markowitz V."/>
            <person name="Cheng J.-F."/>
            <person name="Hugenholtz P."/>
            <person name="Woyke T."/>
            <person name="Wu D."/>
            <person name="Pukall R."/>
            <person name="Gehrich-Schroeter G."/>
            <person name="Schneider S."/>
            <person name="Klenk H.-P."/>
            <person name="Eisen J.A."/>
        </authorList>
    </citation>
    <scope>NUCLEOTIDE SEQUENCE [LARGE SCALE GENOMIC DNA]</scope>
    <source>
        <strain evidence="4">ATCC 700253 / DSM 10332 / NAL</strain>
    </source>
</reference>
<proteinExistence type="inferred from homology"/>
<protein>
    <submittedName>
        <fullName evidence="3">Flavoprotein WrbA</fullName>
    </submittedName>
</protein>
<reference evidence="3 4" key="2">
    <citation type="journal article" date="2012" name="Stand. Genomic Sci.">
        <title>Complete genome sequence of the moderately thermophilic mineral-sulfide-oxidizing firmicute Sulfobacillus acidophilus type strain (NAL(T)).</title>
        <authorList>
            <person name="Anderson I."/>
            <person name="Chertkov O."/>
            <person name="Chen A."/>
            <person name="Saunders E."/>
            <person name="Lapidus A."/>
            <person name="Nolan M."/>
            <person name="Lucas S."/>
            <person name="Hammon N."/>
            <person name="Deshpande S."/>
            <person name="Cheng J.F."/>
            <person name="Han C."/>
            <person name="Tapia R."/>
            <person name="Goodwin L.A."/>
            <person name="Pitluck S."/>
            <person name="Liolios K."/>
            <person name="Pagani I."/>
            <person name="Ivanova N."/>
            <person name="Mikhailova N."/>
            <person name="Pati A."/>
            <person name="Palaniappan K."/>
            <person name="Land M."/>
            <person name="Pan C."/>
            <person name="Rohde M."/>
            <person name="Pukall R."/>
            <person name="Goker M."/>
            <person name="Detter J.C."/>
            <person name="Woyke T."/>
            <person name="Bristow J."/>
            <person name="Eisen J.A."/>
            <person name="Markowitz V."/>
            <person name="Hugenholtz P."/>
            <person name="Kyrpides N.C."/>
            <person name="Klenk H.P."/>
            <person name="Mavromatis K."/>
        </authorList>
    </citation>
    <scope>NUCLEOTIDE SEQUENCE [LARGE SCALE GENOMIC DNA]</scope>
    <source>
        <strain evidence="4">ATCC 700253 / DSM 10332 / NAL</strain>
    </source>
</reference>
<dbReference type="InterPro" id="IPR010089">
    <property type="entry name" value="Flavoprotein_WrbA-like"/>
</dbReference>
<dbReference type="Proteomes" id="UP000005439">
    <property type="component" value="Chromosome"/>
</dbReference>
<dbReference type="PROSITE" id="PS50902">
    <property type="entry name" value="FLAVODOXIN_LIKE"/>
    <property type="match status" value="1"/>
</dbReference>
<dbReference type="InterPro" id="IPR005025">
    <property type="entry name" value="FMN_Rdtase-like_dom"/>
</dbReference>
<dbReference type="PANTHER" id="PTHR30546:SF23">
    <property type="entry name" value="FLAVOPROTEIN-LIKE PROTEIN YCP4-RELATED"/>
    <property type="match status" value="1"/>
</dbReference>
<keyword evidence="4" id="KW-1185">Reference proteome</keyword>
<dbReference type="PANTHER" id="PTHR30546">
    <property type="entry name" value="FLAVODOXIN-RELATED PROTEIN WRBA-RELATED"/>
    <property type="match status" value="1"/>
</dbReference>
<dbReference type="STRING" id="679936.Sulac_1057"/>
<dbReference type="GO" id="GO:0016020">
    <property type="term" value="C:membrane"/>
    <property type="evidence" value="ECO:0007669"/>
    <property type="project" value="TreeGrafter"/>
</dbReference>
<evidence type="ECO:0000256" key="1">
    <source>
        <dbReference type="ARBA" id="ARBA00006961"/>
    </source>
</evidence>